<sequence length="310" mass="34667">MMSRKGKEPVTTRDTTPEQSTSPFRPLVDDDLINMISEATAGVINHGQPIVDNDKMMRIILALQNQMNIQVEAVNLADCFDYEGFENRETVGEMPSGTKDGEGTFGGQDKDKEKKDEEENEEEKDGDEDKDDNQGDDVDKDKDNEEDQGNTGLGGSDSTDSDDGDDEELIVENPSTDQGSKHVYTTAEGHVLEDIDEGENVDDPIDVSSHVQKYDNEQTPPAEASTTRIGRTWWFKAYKPQQLKGFVCGQETRGMIQYFKSAHALQSLPRWDVRKLSELNIVNPGDHTVAYDLHSIIRSQSSLRFISFIP</sequence>
<dbReference type="Proteomes" id="UP001056120">
    <property type="component" value="Linkage Group LG13"/>
</dbReference>
<organism evidence="1 2">
    <name type="scientific">Smallanthus sonchifolius</name>
    <dbReference type="NCBI Taxonomy" id="185202"/>
    <lineage>
        <taxon>Eukaryota</taxon>
        <taxon>Viridiplantae</taxon>
        <taxon>Streptophyta</taxon>
        <taxon>Embryophyta</taxon>
        <taxon>Tracheophyta</taxon>
        <taxon>Spermatophyta</taxon>
        <taxon>Magnoliopsida</taxon>
        <taxon>eudicotyledons</taxon>
        <taxon>Gunneridae</taxon>
        <taxon>Pentapetalae</taxon>
        <taxon>asterids</taxon>
        <taxon>campanulids</taxon>
        <taxon>Asterales</taxon>
        <taxon>Asteraceae</taxon>
        <taxon>Asteroideae</taxon>
        <taxon>Heliantheae alliance</taxon>
        <taxon>Millerieae</taxon>
        <taxon>Smallanthus</taxon>
    </lineage>
</organism>
<gene>
    <name evidence="1" type="ORF">L1987_40852</name>
</gene>
<comment type="caution">
    <text evidence="1">The sequence shown here is derived from an EMBL/GenBank/DDBJ whole genome shotgun (WGS) entry which is preliminary data.</text>
</comment>
<keyword evidence="2" id="KW-1185">Reference proteome</keyword>
<evidence type="ECO:0000313" key="1">
    <source>
        <dbReference type="EMBL" id="KAI3786841.1"/>
    </source>
</evidence>
<dbReference type="EMBL" id="CM042030">
    <property type="protein sequence ID" value="KAI3786841.1"/>
    <property type="molecule type" value="Genomic_DNA"/>
</dbReference>
<reference evidence="2" key="1">
    <citation type="journal article" date="2022" name="Mol. Ecol. Resour.">
        <title>The genomes of chicory, endive, great burdock and yacon provide insights into Asteraceae palaeo-polyploidization history and plant inulin production.</title>
        <authorList>
            <person name="Fan W."/>
            <person name="Wang S."/>
            <person name="Wang H."/>
            <person name="Wang A."/>
            <person name="Jiang F."/>
            <person name="Liu H."/>
            <person name="Zhao H."/>
            <person name="Xu D."/>
            <person name="Zhang Y."/>
        </authorList>
    </citation>
    <scope>NUCLEOTIDE SEQUENCE [LARGE SCALE GENOMIC DNA]</scope>
    <source>
        <strain evidence="2">cv. Yunnan</strain>
    </source>
</reference>
<reference evidence="1 2" key="2">
    <citation type="journal article" date="2022" name="Mol. Ecol. Resour.">
        <title>The genomes of chicory, endive, great burdock and yacon provide insights into Asteraceae paleo-polyploidization history and plant inulin production.</title>
        <authorList>
            <person name="Fan W."/>
            <person name="Wang S."/>
            <person name="Wang H."/>
            <person name="Wang A."/>
            <person name="Jiang F."/>
            <person name="Liu H."/>
            <person name="Zhao H."/>
            <person name="Xu D."/>
            <person name="Zhang Y."/>
        </authorList>
    </citation>
    <scope>NUCLEOTIDE SEQUENCE [LARGE SCALE GENOMIC DNA]</scope>
    <source>
        <strain evidence="2">cv. Yunnan</strain>
        <tissue evidence="1">Leaves</tissue>
    </source>
</reference>
<evidence type="ECO:0000313" key="2">
    <source>
        <dbReference type="Proteomes" id="UP001056120"/>
    </source>
</evidence>
<accession>A0ACB9GUW3</accession>
<proteinExistence type="predicted"/>
<name>A0ACB9GUW3_9ASTR</name>
<protein>
    <submittedName>
        <fullName evidence="1">Uncharacterized protein</fullName>
    </submittedName>
</protein>